<keyword evidence="1" id="KW-0472">Membrane</keyword>
<reference evidence="2 3" key="1">
    <citation type="submission" date="2020-08" db="EMBL/GenBank/DDBJ databases">
        <title>Genomic Encyclopedia of Type Strains, Phase IV (KMG-IV): sequencing the most valuable type-strain genomes for metagenomic binning, comparative biology and taxonomic classification.</title>
        <authorList>
            <person name="Goeker M."/>
        </authorList>
    </citation>
    <scope>NUCLEOTIDE SEQUENCE [LARGE SCALE GENOMIC DNA]</scope>
    <source>
        <strain evidence="2 3">DSM 103526</strain>
    </source>
</reference>
<dbReference type="AlphaFoldDB" id="A0A841KQ26"/>
<dbReference type="EMBL" id="JACHEN010000001">
    <property type="protein sequence ID" value="MBB6214200.1"/>
    <property type="molecule type" value="Genomic_DNA"/>
</dbReference>
<keyword evidence="3" id="KW-1185">Reference proteome</keyword>
<evidence type="ECO:0000256" key="1">
    <source>
        <dbReference type="SAM" id="Phobius"/>
    </source>
</evidence>
<organism evidence="2 3">
    <name type="scientific">Anaerosolibacter carboniphilus</name>
    <dbReference type="NCBI Taxonomy" id="1417629"/>
    <lineage>
        <taxon>Bacteria</taxon>
        <taxon>Bacillati</taxon>
        <taxon>Bacillota</taxon>
        <taxon>Clostridia</taxon>
        <taxon>Peptostreptococcales</taxon>
        <taxon>Thermotaleaceae</taxon>
        <taxon>Anaerosolibacter</taxon>
    </lineage>
</organism>
<gene>
    <name evidence="2" type="ORF">HNQ80_000269</name>
</gene>
<sequence>MTKFIFEVLFFAITITFLLAWGYVKKQRKAEALIDKLYENCEDKILREFEHKEALSEKEIKNVIEGTKASLFWSKNKVIVQDANLVIDTIIERMKKKELILEEKSSKRNTYRLKKGS</sequence>
<accession>A0A841KQ26</accession>
<proteinExistence type="predicted"/>
<comment type="caution">
    <text evidence="2">The sequence shown here is derived from an EMBL/GenBank/DDBJ whole genome shotgun (WGS) entry which is preliminary data.</text>
</comment>
<keyword evidence="1" id="KW-1133">Transmembrane helix</keyword>
<evidence type="ECO:0000313" key="2">
    <source>
        <dbReference type="EMBL" id="MBB6214200.1"/>
    </source>
</evidence>
<evidence type="ECO:0000313" key="3">
    <source>
        <dbReference type="Proteomes" id="UP000579281"/>
    </source>
</evidence>
<dbReference type="Proteomes" id="UP000579281">
    <property type="component" value="Unassembled WGS sequence"/>
</dbReference>
<feature type="transmembrane region" description="Helical" evidence="1">
    <location>
        <begin position="6"/>
        <end position="24"/>
    </location>
</feature>
<keyword evidence="1" id="KW-0812">Transmembrane</keyword>
<dbReference type="RefSeq" id="WP_184307378.1">
    <property type="nucleotide sequence ID" value="NZ_JACHEN010000001.1"/>
</dbReference>
<protein>
    <submittedName>
        <fullName evidence="2">Putative transcriptional regulator</fullName>
    </submittedName>
</protein>
<name>A0A841KQ26_9FIRM</name>